<dbReference type="Pfam" id="PF00156">
    <property type="entry name" value="Pribosyltran"/>
    <property type="match status" value="1"/>
</dbReference>
<accession>A0A135Z821</accession>
<dbReference type="CDD" id="cd06223">
    <property type="entry name" value="PRTases_typeI"/>
    <property type="match status" value="1"/>
</dbReference>
<protein>
    <recommendedName>
        <fullName evidence="2">Phosphoribosyltransferase domain-containing protein</fullName>
    </recommendedName>
</protein>
<dbReference type="EMBL" id="LSRC01000020">
    <property type="protein sequence ID" value="KXI17777.1"/>
    <property type="molecule type" value="Genomic_DNA"/>
</dbReference>
<evidence type="ECO:0000313" key="4">
    <source>
        <dbReference type="Proteomes" id="UP000070505"/>
    </source>
</evidence>
<dbReference type="PANTHER" id="PTHR47505:SF1">
    <property type="entry name" value="DNA UTILIZATION PROTEIN YHGH"/>
    <property type="match status" value="1"/>
</dbReference>
<dbReference type="PANTHER" id="PTHR47505">
    <property type="entry name" value="DNA UTILIZATION PROTEIN YHGH"/>
    <property type="match status" value="1"/>
</dbReference>
<gene>
    <name evidence="3" type="ORF">HMPREF3230_00575</name>
</gene>
<reference evidence="4" key="1">
    <citation type="submission" date="2016-02" db="EMBL/GenBank/DDBJ databases">
        <authorList>
            <person name="Mitreva M."/>
            <person name="Pepin K.H."/>
            <person name="Mihindukulasuriya K.A."/>
            <person name="Fulton R."/>
            <person name="Fronick C."/>
            <person name="O'Laughlin M."/>
            <person name="Miner T."/>
            <person name="Herter B."/>
            <person name="Rosa B.A."/>
            <person name="Cordes M."/>
            <person name="Tomlinson C."/>
            <person name="Wollam A."/>
            <person name="Palsikar V.B."/>
            <person name="Mardis E.R."/>
            <person name="Wilson R.K."/>
        </authorList>
    </citation>
    <scope>NUCLEOTIDE SEQUENCE [LARGE SCALE GENOMIC DNA]</scope>
    <source>
        <strain evidence="4">CMW7778B</strain>
    </source>
</reference>
<evidence type="ECO:0000313" key="3">
    <source>
        <dbReference type="EMBL" id="KXI17777.1"/>
    </source>
</evidence>
<evidence type="ECO:0000256" key="1">
    <source>
        <dbReference type="ARBA" id="ARBA00008007"/>
    </source>
</evidence>
<dbReference type="InterPro" id="IPR029057">
    <property type="entry name" value="PRTase-like"/>
</dbReference>
<comment type="similarity">
    <text evidence="1">Belongs to the ComF/GntX family.</text>
</comment>
<dbReference type="InterPro" id="IPR051910">
    <property type="entry name" value="ComF/GntX_DNA_util-trans"/>
</dbReference>
<dbReference type="SUPFAM" id="SSF53271">
    <property type="entry name" value="PRTase-like"/>
    <property type="match status" value="1"/>
</dbReference>
<dbReference type="AlphaFoldDB" id="A0A135Z821"/>
<dbReference type="Proteomes" id="UP000070505">
    <property type="component" value="Unassembled WGS sequence"/>
</dbReference>
<sequence>MNHVYSKDLPGSEYKKLYACSLYEGPIRTAILSWKDHNDIECDTPFSKVISSLTYTVIANHKQKENTKYTTISGNISHCIDRKSNKTLQNNDSEIIIIPMPSSKKSLHNRGRKHIIPLAKAIESTLNCHKIKSRVCCAIRMNKSVSNKSVQTSGIKGRLARSANAFIVTKNLVENRKVIIVDDIVTTGSTMSNCTNALKKSGATVIAGFALAITTSKIH</sequence>
<dbReference type="PATRIC" id="fig|2702.101.peg.558"/>
<dbReference type="InterPro" id="IPR000836">
    <property type="entry name" value="PRTase_dom"/>
</dbReference>
<name>A0A135Z821_GARVA</name>
<proteinExistence type="inferred from homology"/>
<evidence type="ECO:0000259" key="2">
    <source>
        <dbReference type="Pfam" id="PF00156"/>
    </source>
</evidence>
<feature type="domain" description="Phosphoribosyltransferase" evidence="2">
    <location>
        <begin position="168"/>
        <end position="206"/>
    </location>
</feature>
<comment type="caution">
    <text evidence="3">The sequence shown here is derived from an EMBL/GenBank/DDBJ whole genome shotgun (WGS) entry which is preliminary data.</text>
</comment>
<organism evidence="3 4">
    <name type="scientific">Gardnerella vaginalis</name>
    <dbReference type="NCBI Taxonomy" id="2702"/>
    <lineage>
        <taxon>Bacteria</taxon>
        <taxon>Bacillati</taxon>
        <taxon>Actinomycetota</taxon>
        <taxon>Actinomycetes</taxon>
        <taxon>Bifidobacteriales</taxon>
        <taxon>Bifidobacteriaceae</taxon>
        <taxon>Gardnerella</taxon>
    </lineage>
</organism>
<dbReference type="RefSeq" id="WP_158245135.1">
    <property type="nucleotide sequence ID" value="NZ_KQ961857.1"/>
</dbReference>
<dbReference type="Gene3D" id="3.40.50.2020">
    <property type="match status" value="1"/>
</dbReference>